<dbReference type="EMBL" id="ML996688">
    <property type="protein sequence ID" value="KAF2404391.1"/>
    <property type="molecule type" value="Genomic_DNA"/>
</dbReference>
<evidence type="ECO:0000256" key="3">
    <source>
        <dbReference type="ARBA" id="ARBA00022989"/>
    </source>
</evidence>
<gene>
    <name evidence="6" type="ORF">EJ06DRAFT_518806</name>
</gene>
<dbReference type="GO" id="GO:0016020">
    <property type="term" value="C:membrane"/>
    <property type="evidence" value="ECO:0007669"/>
    <property type="project" value="UniProtKB-SubCell"/>
</dbReference>
<feature type="transmembrane region" description="Helical" evidence="5">
    <location>
        <begin position="20"/>
        <end position="42"/>
    </location>
</feature>
<feature type="transmembrane region" description="Helical" evidence="5">
    <location>
        <begin position="210"/>
        <end position="227"/>
    </location>
</feature>
<dbReference type="PANTHER" id="PTHR31465">
    <property type="entry name" value="PROTEIN RTA1-RELATED"/>
    <property type="match status" value="1"/>
</dbReference>
<feature type="transmembrane region" description="Helical" evidence="5">
    <location>
        <begin position="89"/>
        <end position="115"/>
    </location>
</feature>
<dbReference type="Pfam" id="PF04479">
    <property type="entry name" value="RTA1"/>
    <property type="match status" value="1"/>
</dbReference>
<keyword evidence="7" id="KW-1185">Reference proteome</keyword>
<proteinExistence type="predicted"/>
<evidence type="ECO:0000256" key="1">
    <source>
        <dbReference type="ARBA" id="ARBA00004141"/>
    </source>
</evidence>
<dbReference type="PANTHER" id="PTHR31465:SF28">
    <property type="entry name" value="DOMAIN PROTEIN, PUTATIVE-RELATED"/>
    <property type="match status" value="1"/>
</dbReference>
<evidence type="ECO:0000256" key="5">
    <source>
        <dbReference type="SAM" id="Phobius"/>
    </source>
</evidence>
<evidence type="ECO:0000313" key="6">
    <source>
        <dbReference type="EMBL" id="KAF2404391.1"/>
    </source>
</evidence>
<dbReference type="AlphaFoldDB" id="A0A6G1I871"/>
<feature type="transmembrane region" description="Helical" evidence="5">
    <location>
        <begin position="247"/>
        <end position="267"/>
    </location>
</feature>
<evidence type="ECO:0000313" key="7">
    <source>
        <dbReference type="Proteomes" id="UP000799640"/>
    </source>
</evidence>
<reference evidence="6" key="1">
    <citation type="journal article" date="2020" name="Stud. Mycol.">
        <title>101 Dothideomycetes genomes: a test case for predicting lifestyles and emergence of pathogens.</title>
        <authorList>
            <person name="Haridas S."/>
            <person name="Albert R."/>
            <person name="Binder M."/>
            <person name="Bloem J."/>
            <person name="Labutti K."/>
            <person name="Salamov A."/>
            <person name="Andreopoulos B."/>
            <person name="Baker S."/>
            <person name="Barry K."/>
            <person name="Bills G."/>
            <person name="Bluhm B."/>
            <person name="Cannon C."/>
            <person name="Castanera R."/>
            <person name="Culley D."/>
            <person name="Daum C."/>
            <person name="Ezra D."/>
            <person name="Gonzalez J."/>
            <person name="Henrissat B."/>
            <person name="Kuo A."/>
            <person name="Liang C."/>
            <person name="Lipzen A."/>
            <person name="Lutzoni F."/>
            <person name="Magnuson J."/>
            <person name="Mondo S."/>
            <person name="Nolan M."/>
            <person name="Ohm R."/>
            <person name="Pangilinan J."/>
            <person name="Park H.-J."/>
            <person name="Ramirez L."/>
            <person name="Alfaro M."/>
            <person name="Sun H."/>
            <person name="Tritt A."/>
            <person name="Yoshinaga Y."/>
            <person name="Zwiers L.-H."/>
            <person name="Turgeon B."/>
            <person name="Goodwin S."/>
            <person name="Spatafora J."/>
            <person name="Crous P."/>
            <person name="Grigoriev I."/>
        </authorList>
    </citation>
    <scope>NUCLEOTIDE SEQUENCE</scope>
    <source>
        <strain evidence="6">CBS 262.69</strain>
    </source>
</reference>
<dbReference type="OrthoDB" id="3358017at2759"/>
<name>A0A6G1I871_9PEZI</name>
<keyword evidence="4 5" id="KW-0472">Membrane</keyword>
<dbReference type="Proteomes" id="UP000799640">
    <property type="component" value="Unassembled WGS sequence"/>
</dbReference>
<organism evidence="6 7">
    <name type="scientific">Trichodelitschia bisporula</name>
    <dbReference type="NCBI Taxonomy" id="703511"/>
    <lineage>
        <taxon>Eukaryota</taxon>
        <taxon>Fungi</taxon>
        <taxon>Dikarya</taxon>
        <taxon>Ascomycota</taxon>
        <taxon>Pezizomycotina</taxon>
        <taxon>Dothideomycetes</taxon>
        <taxon>Dothideomycetes incertae sedis</taxon>
        <taxon>Phaeotrichales</taxon>
        <taxon>Phaeotrichaceae</taxon>
        <taxon>Trichodelitschia</taxon>
    </lineage>
</organism>
<accession>A0A6G1I871</accession>
<sequence length="328" mass="37428">MPEGPPGAHGPIDLKKINPYIYAPSFSMAVFGSAMFTISLVISTFQIFKYKCWYFNIMPQAILLDVIAMVARTHSIIYLKETGATGPYIIGQTVIGIAPTLVAIGTIFTMTRLVWWVTPNERRNLQTLMAPPKMISFMWAGFVSICDISKAVGQMGFPHGHPTGTKIMQIATVVQFFVYAGYAVWALRFMMISRRWVIHHDAEAKNWRSLGWSVVLASVMLAARHVFTIIASDAQGDRAAFYSLHEWVFWMTQMFPLFAVYTIFNIFHPGQFLPRDYTRFRLKLKEIEKMKNDNPWPTTISAPIYRPENDKGMEITLTELENGAQHRR</sequence>
<keyword evidence="3 5" id="KW-1133">Transmembrane helix</keyword>
<evidence type="ECO:0000256" key="2">
    <source>
        <dbReference type="ARBA" id="ARBA00022692"/>
    </source>
</evidence>
<feature type="transmembrane region" description="Helical" evidence="5">
    <location>
        <begin position="167"/>
        <end position="189"/>
    </location>
</feature>
<comment type="subcellular location">
    <subcellularLocation>
        <location evidence="1">Membrane</location>
        <topology evidence="1">Multi-pass membrane protein</topology>
    </subcellularLocation>
</comment>
<evidence type="ECO:0000256" key="4">
    <source>
        <dbReference type="ARBA" id="ARBA00023136"/>
    </source>
</evidence>
<dbReference type="InterPro" id="IPR007568">
    <property type="entry name" value="RTA1"/>
</dbReference>
<feature type="transmembrane region" description="Helical" evidence="5">
    <location>
        <begin position="136"/>
        <end position="155"/>
    </location>
</feature>
<keyword evidence="2 5" id="KW-0812">Transmembrane</keyword>
<evidence type="ECO:0008006" key="8">
    <source>
        <dbReference type="Google" id="ProtNLM"/>
    </source>
</evidence>
<protein>
    <recommendedName>
        <fullName evidence="8">RTA1-domain-containing protein</fullName>
    </recommendedName>
</protein>
<feature type="transmembrane region" description="Helical" evidence="5">
    <location>
        <begin position="54"/>
        <end position="77"/>
    </location>
</feature>